<dbReference type="InParanoid" id="A0A165G746"/>
<keyword evidence="2" id="KW-0472">Membrane</keyword>
<reference evidence="3 4" key="1">
    <citation type="journal article" date="2016" name="Fungal Biol.">
        <title>The genome of Xylona heveae provides a window into fungal endophytism.</title>
        <authorList>
            <person name="Gazis R."/>
            <person name="Kuo A."/>
            <person name="Riley R."/>
            <person name="LaButti K."/>
            <person name="Lipzen A."/>
            <person name="Lin J."/>
            <person name="Amirebrahimi M."/>
            <person name="Hesse C.N."/>
            <person name="Spatafora J.W."/>
            <person name="Henrissat B."/>
            <person name="Hainaut M."/>
            <person name="Grigoriev I.V."/>
            <person name="Hibbett D.S."/>
        </authorList>
    </citation>
    <scope>NUCLEOTIDE SEQUENCE [LARGE SCALE GENOMIC DNA]</scope>
    <source>
        <strain evidence="3 4">TC161</strain>
    </source>
</reference>
<evidence type="ECO:0000256" key="2">
    <source>
        <dbReference type="SAM" id="Phobius"/>
    </source>
</evidence>
<evidence type="ECO:0000313" key="3">
    <source>
        <dbReference type="EMBL" id="KZF21818.1"/>
    </source>
</evidence>
<dbReference type="PANTHER" id="PTHR42077:SF1">
    <property type="entry name" value="YALI0F30239P"/>
    <property type="match status" value="1"/>
</dbReference>
<dbReference type="GeneID" id="28898017"/>
<keyword evidence="2" id="KW-0812">Transmembrane</keyword>
<protein>
    <submittedName>
        <fullName evidence="3">Uncharacterized protein</fullName>
    </submittedName>
</protein>
<gene>
    <name evidence="3" type="ORF">L228DRAFT_248570</name>
</gene>
<accession>A0A165G746</accession>
<sequence>MADVLKKIIPLILLLLLVIVLGFVGFVVYSIANDIAQKTSQHMEKKNVSFTKDGLKVGIKEMKNENYVDKTQSYLVKAWNYSTWPAYKSRFWNKQATENNGQQQSRPEARRGHTNHGKTQ</sequence>
<dbReference type="RefSeq" id="XP_018187373.1">
    <property type="nucleotide sequence ID" value="XM_018332880.1"/>
</dbReference>
<dbReference type="Proteomes" id="UP000076632">
    <property type="component" value="Unassembled WGS sequence"/>
</dbReference>
<dbReference type="AlphaFoldDB" id="A0A165G746"/>
<feature type="transmembrane region" description="Helical" evidence="2">
    <location>
        <begin position="12"/>
        <end position="32"/>
    </location>
</feature>
<dbReference type="EMBL" id="KV407460">
    <property type="protein sequence ID" value="KZF21818.1"/>
    <property type="molecule type" value="Genomic_DNA"/>
</dbReference>
<evidence type="ECO:0000313" key="4">
    <source>
        <dbReference type="Proteomes" id="UP000076632"/>
    </source>
</evidence>
<dbReference type="PANTHER" id="PTHR42077">
    <property type="entry name" value="YALI0F30239P"/>
    <property type="match status" value="1"/>
</dbReference>
<dbReference type="OrthoDB" id="4083871at2759"/>
<feature type="compositionally biased region" description="Polar residues" evidence="1">
    <location>
        <begin position="95"/>
        <end position="106"/>
    </location>
</feature>
<keyword evidence="4" id="KW-1185">Reference proteome</keyword>
<feature type="region of interest" description="Disordered" evidence="1">
    <location>
        <begin position="95"/>
        <end position="120"/>
    </location>
</feature>
<evidence type="ECO:0000256" key="1">
    <source>
        <dbReference type="SAM" id="MobiDB-lite"/>
    </source>
</evidence>
<keyword evidence="2" id="KW-1133">Transmembrane helix</keyword>
<organism evidence="3 4">
    <name type="scientific">Xylona heveae (strain CBS 132557 / TC161)</name>
    <dbReference type="NCBI Taxonomy" id="1328760"/>
    <lineage>
        <taxon>Eukaryota</taxon>
        <taxon>Fungi</taxon>
        <taxon>Dikarya</taxon>
        <taxon>Ascomycota</taxon>
        <taxon>Pezizomycotina</taxon>
        <taxon>Xylonomycetes</taxon>
        <taxon>Xylonales</taxon>
        <taxon>Xylonaceae</taxon>
        <taxon>Xylona</taxon>
    </lineage>
</organism>
<name>A0A165G746_XYLHT</name>
<proteinExistence type="predicted"/>
<dbReference type="OMA" id="GWVGYQI"/>